<keyword evidence="1" id="KW-0812">Transmembrane</keyword>
<keyword evidence="1" id="KW-1133">Transmembrane helix</keyword>
<dbReference type="AlphaFoldDB" id="A0A451B3U4"/>
<evidence type="ECO:0000313" key="3">
    <source>
        <dbReference type="EMBL" id="VFK72954.1"/>
    </source>
</evidence>
<sequence>MLTLSIALYLHRADEVVPQSRTEFYDQGIQHMLRRRDFLTEPQLGKANRFEPRHKYTLLSRFALESMEIALTRDEDFESFEIANLIRVAEKLPRDFLEIAPDRIREIVVEIRDEAGLICGSKNENHGIYTFAHRSFHEYCAARELADLGDEGFQRLQQYLAQPAWRQTVLFYCGMDHRYAELVLERLLDSERNISRLELAGQCAAVLLRPQVELRLRVVTKLGEALSDTDKPAARRLLLLSLLELNRDAPFRVYAAITTVLQELIIRDDTKELFAELNRLDKETVLPLLMFMAESKKPDHQRAALQCAEEFNLEGQEKIPLLWQLLPKFENRKDTEFAALTRRQLLVGMTEGSAIARLNALPAYFEELDEAKLRTVYPFPTRTKGVANNNFVRLLVLEAAAIGRGLSLPTYLKNPTNSWEQFLAMVVNLKNPRQAKAWQTLPVDRKRWSWSIPWQRLGQIGIGLVMLGGLWATVLFFIHVHLNYDEKPLNWGIIILLSAFLNAGLLQILWPSWRSLAQYMGWLENYGIAPSNAHNMLEDEKNREKRVPG</sequence>
<feature type="transmembrane region" description="Helical" evidence="1">
    <location>
        <begin position="491"/>
        <end position="510"/>
    </location>
</feature>
<dbReference type="EMBL" id="CAADGD010000152">
    <property type="protein sequence ID" value="VFK72954.1"/>
    <property type="molecule type" value="Genomic_DNA"/>
</dbReference>
<dbReference type="InterPro" id="IPR016024">
    <property type="entry name" value="ARM-type_fold"/>
</dbReference>
<proteinExistence type="predicted"/>
<feature type="transmembrane region" description="Helical" evidence="1">
    <location>
        <begin position="457"/>
        <end position="479"/>
    </location>
</feature>
<evidence type="ECO:0000256" key="1">
    <source>
        <dbReference type="SAM" id="Phobius"/>
    </source>
</evidence>
<keyword evidence="1" id="KW-0472">Membrane</keyword>
<gene>
    <name evidence="2" type="ORF">BECKUNK1418G_GA0071005_10062</name>
    <name evidence="3" type="ORF">BECKUNK1418H_GA0071006_11522</name>
</gene>
<dbReference type="EMBL" id="CAADFZ010000006">
    <property type="protein sequence ID" value="VFK59048.1"/>
    <property type="molecule type" value="Genomic_DNA"/>
</dbReference>
<protein>
    <recommendedName>
        <fullName evidence="4">HEAT repeat-containing protein</fullName>
    </recommendedName>
</protein>
<organism evidence="3">
    <name type="scientific">Candidatus Kentrum sp. UNK</name>
    <dbReference type="NCBI Taxonomy" id="2126344"/>
    <lineage>
        <taxon>Bacteria</taxon>
        <taxon>Pseudomonadati</taxon>
        <taxon>Pseudomonadota</taxon>
        <taxon>Gammaproteobacteria</taxon>
        <taxon>Candidatus Kentrum</taxon>
    </lineage>
</organism>
<dbReference type="SUPFAM" id="SSF48371">
    <property type="entry name" value="ARM repeat"/>
    <property type="match status" value="1"/>
</dbReference>
<accession>A0A451B3U4</accession>
<name>A0A451B3U4_9GAMM</name>
<evidence type="ECO:0000313" key="2">
    <source>
        <dbReference type="EMBL" id="VFK59048.1"/>
    </source>
</evidence>
<reference evidence="3" key="1">
    <citation type="submission" date="2019-02" db="EMBL/GenBank/DDBJ databases">
        <authorList>
            <person name="Gruber-Vodicka R. H."/>
            <person name="Seah K. B. B."/>
        </authorList>
    </citation>
    <scope>NUCLEOTIDE SEQUENCE</scope>
    <source>
        <strain evidence="3">BECK_BY19</strain>
        <strain evidence="2">BECK_BY8</strain>
    </source>
</reference>
<evidence type="ECO:0008006" key="4">
    <source>
        <dbReference type="Google" id="ProtNLM"/>
    </source>
</evidence>